<feature type="compositionally biased region" description="Basic and acidic residues" evidence="2">
    <location>
        <begin position="695"/>
        <end position="707"/>
    </location>
</feature>
<evidence type="ECO:0000256" key="2">
    <source>
        <dbReference type="SAM" id="MobiDB-lite"/>
    </source>
</evidence>
<feature type="compositionally biased region" description="Acidic residues" evidence="2">
    <location>
        <begin position="392"/>
        <end position="404"/>
    </location>
</feature>
<comment type="caution">
    <text evidence="4">The sequence shown here is derived from an EMBL/GenBank/DDBJ whole genome shotgun (WGS) entry which is preliminary data.</text>
</comment>
<keyword evidence="1" id="KW-0863">Zinc-finger</keyword>
<organism evidence="4 5">
    <name type="scientific">Actinidia rufa</name>
    <dbReference type="NCBI Taxonomy" id="165716"/>
    <lineage>
        <taxon>Eukaryota</taxon>
        <taxon>Viridiplantae</taxon>
        <taxon>Streptophyta</taxon>
        <taxon>Embryophyta</taxon>
        <taxon>Tracheophyta</taxon>
        <taxon>Spermatophyta</taxon>
        <taxon>Magnoliopsida</taxon>
        <taxon>eudicotyledons</taxon>
        <taxon>Gunneridae</taxon>
        <taxon>Pentapetalae</taxon>
        <taxon>asterids</taxon>
        <taxon>Ericales</taxon>
        <taxon>Actinidiaceae</taxon>
        <taxon>Actinidia</taxon>
    </lineage>
</organism>
<keyword evidence="1" id="KW-0862">Zinc</keyword>
<feature type="region of interest" description="Disordered" evidence="2">
    <location>
        <begin position="248"/>
        <end position="411"/>
    </location>
</feature>
<feature type="domain" description="CCHC-type" evidence="3">
    <location>
        <begin position="366"/>
        <end position="382"/>
    </location>
</feature>
<dbReference type="AlphaFoldDB" id="A0A7J0GVE5"/>
<feature type="compositionally biased region" description="Basic and acidic residues" evidence="2">
    <location>
        <begin position="81"/>
        <end position="102"/>
    </location>
</feature>
<dbReference type="SMART" id="SM00343">
    <property type="entry name" value="ZnF_C2HC"/>
    <property type="match status" value="2"/>
</dbReference>
<feature type="compositionally biased region" description="Acidic residues" evidence="2">
    <location>
        <begin position="724"/>
        <end position="736"/>
    </location>
</feature>
<reference evidence="4 5" key="1">
    <citation type="submission" date="2019-07" db="EMBL/GenBank/DDBJ databases">
        <title>De Novo Assembly of kiwifruit Actinidia rufa.</title>
        <authorList>
            <person name="Sugita-Konishi S."/>
            <person name="Sato K."/>
            <person name="Mori E."/>
            <person name="Abe Y."/>
            <person name="Kisaki G."/>
            <person name="Hamano K."/>
            <person name="Suezawa K."/>
            <person name="Otani M."/>
            <person name="Fukuda T."/>
            <person name="Manabe T."/>
            <person name="Gomi K."/>
            <person name="Tabuchi M."/>
            <person name="Akimitsu K."/>
            <person name="Kataoka I."/>
        </authorList>
    </citation>
    <scope>NUCLEOTIDE SEQUENCE [LARGE SCALE GENOMIC DNA]</scope>
    <source>
        <strain evidence="5">cv. Fuchu</strain>
    </source>
</reference>
<evidence type="ECO:0000313" key="5">
    <source>
        <dbReference type="Proteomes" id="UP000585474"/>
    </source>
</evidence>
<sequence>MRKLRESPSPGVSFVSFNRKTQQILRDLQQAIAALLPREPGRGVAELHQERQERDHRGHDRGPIHPNRPLAYEDESSEDEAYAHEVFGGRRDQGGRGQRDRGLGNQEQGGLGVRRRQQRRVPLHVKGETLIHTPRPPGISATDVVNLGIVQNTCPKRATVNLVEPIPEEEDGGDDGGDVDPYSYDPNEFQDEEEEPCLYPGLMANTREGSVNEEATGEPITRGEFRQFQQETQQILRDLQQAIAALLPREPGRGVAELHQERQERDHRGHDRGPIHPNRPLAYEDESSEDEAYAHEVFGGRRDQGGRGQRDRGLGNQEQGGRKQPVPSPQSQPVTNSGSQTKAATTGSTTRQGGNPNPYAKASGDKCYRCGEPGHRSNTCPKRATVNLVEPIPEEEDGGDDGGDVDPYSYDPNEFQDEEEEPCLYLGLMANTREEGSVNEEATGEPITRGEFRQFQQETQQILRDLQQAIAALLPREPGRGVAELHQERQERDHRGHDRALVSEPCLYPGLMANTREGSVNEEATGEPITRGEFRQFQQETQQILRDLQQAIAALLPREPGRGVAELHQERQERDHRGHDRGPIHPNRPLAYEDESSEDEAYAHEVFGGRRDQGGRGQRDRGLGNQEQGGLTLAKKVESQQNRTNIRSQFFNKGKQPVPSPQSQPVTNSGSQTKAATTGSTTRQGGNPNPYAKASGDKCYRCGEPGHRSNTCPKRATVNLVEPIPEEEDGGDDGGDVDPYSYDPNEFQDEEEVDSDSRRHGHRRRNCVIFGSLNGNVERIKTHRFAMSPTGFRGNSIVCPIKRAILPFIVIIVLAITFDLRFRI</sequence>
<protein>
    <recommendedName>
        <fullName evidence="3">CCHC-type domain-containing protein</fullName>
    </recommendedName>
</protein>
<feature type="compositionally biased region" description="Basic and acidic residues" evidence="2">
    <location>
        <begin position="559"/>
        <end position="583"/>
    </location>
</feature>
<keyword evidence="5" id="KW-1185">Reference proteome</keyword>
<accession>A0A7J0GVE5</accession>
<dbReference type="InterPro" id="IPR036875">
    <property type="entry name" value="Znf_CCHC_sf"/>
</dbReference>
<dbReference type="InterPro" id="IPR051714">
    <property type="entry name" value="Znf_CCHC_NABP"/>
</dbReference>
<dbReference type="PROSITE" id="PS50158">
    <property type="entry name" value="ZF_CCHC"/>
    <property type="match status" value="2"/>
</dbReference>
<feature type="region of interest" description="Disordered" evidence="2">
    <location>
        <begin position="557"/>
        <end position="761"/>
    </location>
</feature>
<dbReference type="Gene3D" id="4.10.60.10">
    <property type="entry name" value="Zinc finger, CCHC-type"/>
    <property type="match status" value="2"/>
</dbReference>
<dbReference type="InterPro" id="IPR001878">
    <property type="entry name" value="Znf_CCHC"/>
</dbReference>
<feature type="compositionally biased region" description="Basic and acidic residues" evidence="2">
    <location>
        <begin position="292"/>
        <end position="313"/>
    </location>
</feature>
<proteinExistence type="predicted"/>
<feature type="region of interest" description="Disordered" evidence="2">
    <location>
        <begin position="37"/>
        <end position="116"/>
    </location>
</feature>
<dbReference type="Pfam" id="PF00098">
    <property type="entry name" value="zf-CCHC"/>
    <property type="match status" value="2"/>
</dbReference>
<evidence type="ECO:0000313" key="4">
    <source>
        <dbReference type="EMBL" id="GFZ14820.1"/>
    </source>
</evidence>
<name>A0A7J0GVE5_9ERIC</name>
<evidence type="ECO:0000256" key="1">
    <source>
        <dbReference type="PROSITE-ProRule" id="PRU00047"/>
    </source>
</evidence>
<dbReference type="EMBL" id="BJWL01000024">
    <property type="protein sequence ID" value="GFZ14820.1"/>
    <property type="molecule type" value="Genomic_DNA"/>
</dbReference>
<dbReference type="Proteomes" id="UP000585474">
    <property type="component" value="Unassembled WGS sequence"/>
</dbReference>
<gene>
    <name evidence="4" type="ORF">Acr_24g0010100</name>
</gene>
<keyword evidence="1" id="KW-0479">Metal-binding</keyword>
<dbReference type="PANTHER" id="PTHR23002">
    <property type="entry name" value="ZINC FINGER CCHC DOMAIN CONTAINING PROTEIN"/>
    <property type="match status" value="1"/>
</dbReference>
<evidence type="ECO:0000259" key="3">
    <source>
        <dbReference type="PROSITE" id="PS50158"/>
    </source>
</evidence>
<dbReference type="GO" id="GO:0003676">
    <property type="term" value="F:nucleic acid binding"/>
    <property type="evidence" value="ECO:0007669"/>
    <property type="project" value="InterPro"/>
</dbReference>
<feature type="compositionally biased region" description="Basic and acidic residues" evidence="2">
    <location>
        <begin position="39"/>
        <end position="63"/>
    </location>
</feature>
<feature type="compositionally biased region" description="Basic and acidic residues" evidence="2">
    <location>
        <begin position="250"/>
        <end position="274"/>
    </location>
</feature>
<feature type="compositionally biased region" description="Basic and acidic residues" evidence="2">
    <location>
        <begin position="363"/>
        <end position="375"/>
    </location>
</feature>
<feature type="domain" description="CCHC-type" evidence="3">
    <location>
        <begin position="698"/>
        <end position="714"/>
    </location>
</feature>
<dbReference type="SUPFAM" id="SSF57756">
    <property type="entry name" value="Retrovirus zinc finger-like domains"/>
    <property type="match status" value="2"/>
</dbReference>
<feature type="compositionally biased region" description="Polar residues" evidence="2">
    <location>
        <begin position="667"/>
        <end position="687"/>
    </location>
</feature>
<dbReference type="GO" id="GO:0008270">
    <property type="term" value="F:zinc ion binding"/>
    <property type="evidence" value="ECO:0007669"/>
    <property type="project" value="UniProtKB-KW"/>
</dbReference>
<feature type="compositionally biased region" description="Polar residues" evidence="2">
    <location>
        <begin position="335"/>
        <end position="355"/>
    </location>
</feature>
<feature type="compositionally biased region" description="Polar residues" evidence="2">
    <location>
        <begin position="639"/>
        <end position="651"/>
    </location>
</feature>
<feature type="compositionally biased region" description="Basic and acidic residues" evidence="2">
    <location>
        <begin position="601"/>
        <end position="622"/>
    </location>
</feature>